<dbReference type="InterPro" id="IPR017452">
    <property type="entry name" value="GPCR_Rhodpsn_7TM"/>
</dbReference>
<dbReference type="Proteomes" id="UP001159428">
    <property type="component" value="Unassembled WGS sequence"/>
</dbReference>
<name>A0AAU9XUD0_9CNID</name>
<feature type="domain" description="G-protein coupled receptors family 1 profile" evidence="10">
    <location>
        <begin position="32"/>
        <end position="293"/>
    </location>
</feature>
<dbReference type="EMBL" id="CALNXJ010000066">
    <property type="protein sequence ID" value="CAH3158108.1"/>
    <property type="molecule type" value="Genomic_DNA"/>
</dbReference>
<evidence type="ECO:0000256" key="5">
    <source>
        <dbReference type="ARBA" id="ARBA00023136"/>
    </source>
</evidence>
<keyword evidence="12" id="KW-1185">Reference proteome</keyword>
<evidence type="ECO:0000256" key="8">
    <source>
        <dbReference type="RuleBase" id="RU000688"/>
    </source>
</evidence>
<comment type="similarity">
    <text evidence="8">Belongs to the G-protein coupled receptor 1 family.</text>
</comment>
<evidence type="ECO:0000256" key="2">
    <source>
        <dbReference type="ARBA" id="ARBA00022692"/>
    </source>
</evidence>
<evidence type="ECO:0000259" key="10">
    <source>
        <dbReference type="PROSITE" id="PS50262"/>
    </source>
</evidence>
<dbReference type="PANTHER" id="PTHR45695">
    <property type="entry name" value="LEUCOKININ RECEPTOR-RELATED"/>
    <property type="match status" value="1"/>
</dbReference>
<feature type="transmembrane region" description="Helical" evidence="9">
    <location>
        <begin position="92"/>
        <end position="115"/>
    </location>
</feature>
<comment type="caution">
    <text evidence="11">The sequence shown here is derived from an EMBL/GenBank/DDBJ whole genome shotgun (WGS) entry which is preliminary data.</text>
</comment>
<feature type="transmembrane region" description="Helical" evidence="9">
    <location>
        <begin position="53"/>
        <end position="72"/>
    </location>
</feature>
<protein>
    <recommendedName>
        <fullName evidence="10">G-protein coupled receptors family 1 profile domain-containing protein</fullName>
    </recommendedName>
</protein>
<feature type="transmembrane region" description="Helical" evidence="9">
    <location>
        <begin position="183"/>
        <end position="204"/>
    </location>
</feature>
<keyword evidence="5 9" id="KW-0472">Membrane</keyword>
<organism evidence="11 12">
    <name type="scientific">Pocillopora meandrina</name>
    <dbReference type="NCBI Taxonomy" id="46732"/>
    <lineage>
        <taxon>Eukaryota</taxon>
        <taxon>Metazoa</taxon>
        <taxon>Cnidaria</taxon>
        <taxon>Anthozoa</taxon>
        <taxon>Hexacorallia</taxon>
        <taxon>Scleractinia</taxon>
        <taxon>Astrocoeniina</taxon>
        <taxon>Pocilloporidae</taxon>
        <taxon>Pocillopora</taxon>
    </lineage>
</organism>
<feature type="transmembrane region" description="Helical" evidence="9">
    <location>
        <begin position="136"/>
        <end position="156"/>
    </location>
</feature>
<reference evidence="11 12" key="1">
    <citation type="submission" date="2022-05" db="EMBL/GenBank/DDBJ databases">
        <authorList>
            <consortium name="Genoscope - CEA"/>
            <person name="William W."/>
        </authorList>
    </citation>
    <scope>NUCLEOTIDE SEQUENCE [LARGE SCALE GENOMIC DNA]</scope>
</reference>
<dbReference type="Gene3D" id="1.20.1070.10">
    <property type="entry name" value="Rhodopsin 7-helix transmembrane proteins"/>
    <property type="match status" value="1"/>
</dbReference>
<proteinExistence type="inferred from homology"/>
<feature type="transmembrane region" description="Helical" evidence="9">
    <location>
        <begin position="230"/>
        <end position="257"/>
    </location>
</feature>
<sequence length="323" mass="36124">MEDSRQDFQRISRYDIVLAVLYGVVIIAGIFGNSLVIAVVWKTRTMHTATNYLLVNLASSDILVLLWCPRTYDFVVTGSLPKGITGDYLCRFLIADPMDILCLGVTLFTLTVLAVERYQALVTPLSTKYKLSKESVMYAIATTWIASLLISIPDFIFTHFDGNRGKCVSPLGPEVDAGSDKTYVVIAISLYIFIPFLVITYCYCQILRGMFITQTICAGPANVNSEKRKLAVLIIAVTVVFYILFLPFAIFMLHVAFTNHLAKEYTENESNVEVLKVLSFLIVANSSLNPVLYAFQSENYRKGFRGLFCPKNSVGQMQNYPLG</sequence>
<dbReference type="GO" id="GO:0005886">
    <property type="term" value="C:plasma membrane"/>
    <property type="evidence" value="ECO:0007669"/>
    <property type="project" value="TreeGrafter"/>
</dbReference>
<dbReference type="PRINTS" id="PR00237">
    <property type="entry name" value="GPCRRHODOPSN"/>
</dbReference>
<gene>
    <name evidence="11" type="ORF">PMEA_00030294</name>
</gene>
<dbReference type="PROSITE" id="PS00237">
    <property type="entry name" value="G_PROTEIN_RECEP_F1_1"/>
    <property type="match status" value="1"/>
</dbReference>
<keyword evidence="7 8" id="KW-0807">Transducer</keyword>
<evidence type="ECO:0000313" key="11">
    <source>
        <dbReference type="EMBL" id="CAH3158108.1"/>
    </source>
</evidence>
<dbReference type="PANTHER" id="PTHR45695:SF9">
    <property type="entry name" value="LEUCOKININ RECEPTOR"/>
    <property type="match status" value="1"/>
</dbReference>
<evidence type="ECO:0000256" key="1">
    <source>
        <dbReference type="ARBA" id="ARBA00004141"/>
    </source>
</evidence>
<comment type="subcellular location">
    <subcellularLocation>
        <location evidence="1">Membrane</location>
        <topology evidence="1">Multi-pass membrane protein</topology>
    </subcellularLocation>
</comment>
<evidence type="ECO:0000256" key="6">
    <source>
        <dbReference type="ARBA" id="ARBA00023170"/>
    </source>
</evidence>
<evidence type="ECO:0000256" key="4">
    <source>
        <dbReference type="ARBA" id="ARBA00023040"/>
    </source>
</evidence>
<feature type="transmembrane region" description="Helical" evidence="9">
    <location>
        <begin position="277"/>
        <end position="295"/>
    </location>
</feature>
<dbReference type="AlphaFoldDB" id="A0AAU9XUD0"/>
<dbReference type="Pfam" id="PF00001">
    <property type="entry name" value="7tm_1"/>
    <property type="match status" value="1"/>
</dbReference>
<evidence type="ECO:0000313" key="12">
    <source>
        <dbReference type="Proteomes" id="UP001159428"/>
    </source>
</evidence>
<dbReference type="SUPFAM" id="SSF81321">
    <property type="entry name" value="Family A G protein-coupled receptor-like"/>
    <property type="match status" value="1"/>
</dbReference>
<keyword evidence="3 9" id="KW-1133">Transmembrane helix</keyword>
<dbReference type="CDD" id="cd00637">
    <property type="entry name" value="7tm_classA_rhodopsin-like"/>
    <property type="match status" value="1"/>
</dbReference>
<keyword evidence="4 8" id="KW-0297">G-protein coupled receptor</keyword>
<accession>A0AAU9XUD0</accession>
<evidence type="ECO:0000256" key="9">
    <source>
        <dbReference type="SAM" id="Phobius"/>
    </source>
</evidence>
<dbReference type="SMART" id="SM01381">
    <property type="entry name" value="7TM_GPCR_Srsx"/>
    <property type="match status" value="1"/>
</dbReference>
<evidence type="ECO:0000256" key="7">
    <source>
        <dbReference type="ARBA" id="ARBA00023224"/>
    </source>
</evidence>
<feature type="transmembrane region" description="Helical" evidence="9">
    <location>
        <begin position="20"/>
        <end position="41"/>
    </location>
</feature>
<dbReference type="PROSITE" id="PS50262">
    <property type="entry name" value="G_PROTEIN_RECEP_F1_2"/>
    <property type="match status" value="1"/>
</dbReference>
<keyword evidence="6 8" id="KW-0675">Receptor</keyword>
<evidence type="ECO:0000256" key="3">
    <source>
        <dbReference type="ARBA" id="ARBA00022989"/>
    </source>
</evidence>
<dbReference type="InterPro" id="IPR000276">
    <property type="entry name" value="GPCR_Rhodpsn"/>
</dbReference>
<dbReference type="GO" id="GO:0004930">
    <property type="term" value="F:G protein-coupled receptor activity"/>
    <property type="evidence" value="ECO:0007669"/>
    <property type="project" value="UniProtKB-KW"/>
</dbReference>
<keyword evidence="2 8" id="KW-0812">Transmembrane</keyword>